<dbReference type="PANTHER" id="PTHR45811:SF80">
    <property type="entry name" value="COPPER TRANSPORT PROTEIN FAMILY-RELATED"/>
    <property type="match status" value="1"/>
</dbReference>
<evidence type="ECO:0000259" key="8">
    <source>
        <dbReference type="PROSITE" id="PS50846"/>
    </source>
</evidence>
<feature type="domain" description="HMA" evidence="8">
    <location>
        <begin position="2"/>
        <end position="65"/>
    </location>
</feature>
<dbReference type="InterPro" id="IPR051863">
    <property type="entry name" value="HIPP"/>
</dbReference>
<organism evidence="9">
    <name type="scientific">Salvia splendens</name>
    <name type="common">Scarlet sage</name>
    <dbReference type="NCBI Taxonomy" id="180675"/>
    <lineage>
        <taxon>Eukaryota</taxon>
        <taxon>Viridiplantae</taxon>
        <taxon>Streptophyta</taxon>
        <taxon>Embryophyta</taxon>
        <taxon>Tracheophyta</taxon>
        <taxon>Spermatophyta</taxon>
        <taxon>Magnoliopsida</taxon>
        <taxon>eudicotyledons</taxon>
        <taxon>Gunneridae</taxon>
        <taxon>Pentapetalae</taxon>
        <taxon>asterids</taxon>
        <taxon>lamiids</taxon>
        <taxon>Lamiales</taxon>
        <taxon>Lamiaceae</taxon>
        <taxon>Nepetoideae</taxon>
        <taxon>Mentheae</taxon>
        <taxon>Salviinae</taxon>
        <taxon>Salvia</taxon>
        <taxon>Salvia subgen. Calosphace</taxon>
        <taxon>core Calosphace</taxon>
    </lineage>
</organism>
<evidence type="ECO:0000256" key="1">
    <source>
        <dbReference type="ARBA" id="ARBA00004170"/>
    </source>
</evidence>
<comment type="similarity">
    <text evidence="6">Belongs to the HIPP family.</text>
</comment>
<dbReference type="SUPFAM" id="SSF55008">
    <property type="entry name" value="HMA, heavy metal-associated domain"/>
    <property type="match status" value="1"/>
</dbReference>
<evidence type="ECO:0000256" key="7">
    <source>
        <dbReference type="SAM" id="MobiDB-lite"/>
    </source>
</evidence>
<evidence type="ECO:0000256" key="3">
    <source>
        <dbReference type="ARBA" id="ARBA00022723"/>
    </source>
</evidence>
<dbReference type="GO" id="GO:0009626">
    <property type="term" value="P:plant-type hypersensitive response"/>
    <property type="evidence" value="ECO:0007669"/>
    <property type="project" value="UniProtKB-KW"/>
</dbReference>
<dbReference type="EMBL" id="PNBA02000010">
    <property type="protein sequence ID" value="KAG6409305.1"/>
    <property type="molecule type" value="Genomic_DNA"/>
</dbReference>
<reference evidence="9" key="1">
    <citation type="submission" date="2018-01" db="EMBL/GenBank/DDBJ databases">
        <authorList>
            <person name="Mao J.F."/>
        </authorList>
    </citation>
    <scope>NUCLEOTIDE SEQUENCE</scope>
    <source>
        <strain evidence="9">Huo1</strain>
        <tissue evidence="9">Leaf</tissue>
    </source>
</reference>
<keyword evidence="3" id="KW-0479">Metal-binding</keyword>
<evidence type="ECO:0000256" key="4">
    <source>
        <dbReference type="ARBA" id="ARBA00023288"/>
    </source>
</evidence>
<proteinExistence type="inferred from homology"/>
<dbReference type="PANTHER" id="PTHR45811">
    <property type="entry name" value="COPPER TRANSPORT PROTEIN FAMILY-RELATED"/>
    <property type="match status" value="1"/>
</dbReference>
<protein>
    <recommendedName>
        <fullName evidence="8">HMA domain-containing protein</fullName>
    </recommendedName>
</protein>
<evidence type="ECO:0000256" key="5">
    <source>
        <dbReference type="ARBA" id="ARBA00023289"/>
    </source>
</evidence>
<feature type="region of interest" description="Disordered" evidence="7">
    <location>
        <begin position="68"/>
        <end position="96"/>
    </location>
</feature>
<dbReference type="AlphaFoldDB" id="A0A8X8X7J2"/>
<feature type="compositionally biased region" description="Basic and acidic residues" evidence="7">
    <location>
        <begin position="71"/>
        <end position="96"/>
    </location>
</feature>
<keyword evidence="4" id="KW-0449">Lipoprotein</keyword>
<dbReference type="Proteomes" id="UP000298416">
    <property type="component" value="Unassembled WGS sequence"/>
</dbReference>
<comment type="caution">
    <text evidence="9">The sequence shown here is derived from an EMBL/GenBank/DDBJ whole genome shotgun (WGS) entry which is preliminary data.</text>
</comment>
<dbReference type="InterPro" id="IPR036163">
    <property type="entry name" value="HMA_dom_sf"/>
</dbReference>
<dbReference type="InterPro" id="IPR006121">
    <property type="entry name" value="HMA_dom"/>
</dbReference>
<dbReference type="GO" id="GO:0046872">
    <property type="term" value="F:metal ion binding"/>
    <property type="evidence" value="ECO:0007669"/>
    <property type="project" value="UniProtKB-KW"/>
</dbReference>
<reference evidence="9" key="2">
    <citation type="submission" date="2020-08" db="EMBL/GenBank/DDBJ databases">
        <title>Plant Genome Project.</title>
        <authorList>
            <person name="Zhang R.-G."/>
        </authorList>
    </citation>
    <scope>NUCLEOTIDE SEQUENCE</scope>
    <source>
        <strain evidence="9">Huo1</strain>
        <tissue evidence="9">Leaf</tissue>
    </source>
</reference>
<dbReference type="PROSITE" id="PS50846">
    <property type="entry name" value="HMA_2"/>
    <property type="match status" value="1"/>
</dbReference>
<dbReference type="Gene3D" id="3.30.70.100">
    <property type="match status" value="1"/>
</dbReference>
<evidence type="ECO:0000313" key="9">
    <source>
        <dbReference type="EMBL" id="KAG6409305.1"/>
    </source>
</evidence>
<dbReference type="GO" id="GO:0016020">
    <property type="term" value="C:membrane"/>
    <property type="evidence" value="ECO:0007669"/>
    <property type="project" value="UniProtKB-SubCell"/>
</dbReference>
<keyword evidence="2" id="KW-0488">Methylation</keyword>
<gene>
    <name evidence="9" type="ORF">SASPL_127342</name>
</gene>
<evidence type="ECO:0000256" key="2">
    <source>
        <dbReference type="ARBA" id="ARBA00022481"/>
    </source>
</evidence>
<sequence length="133" mass="14895">MSKKVVVKVAVQDEKGKQKAMKSVSSLPGIESLAMDMNEKKMTVIGNVDPVEIVNKLKKSCPQILTVGPAKEAEKKEGEKKEEKKDEKKDDTKKSESEQIAELLKLYKNYNPCATQYYHVYSSEENPNACVIS</sequence>
<accession>A0A8X8X7J2</accession>
<evidence type="ECO:0000313" key="10">
    <source>
        <dbReference type="Proteomes" id="UP000298416"/>
    </source>
</evidence>
<evidence type="ECO:0000256" key="6">
    <source>
        <dbReference type="ARBA" id="ARBA00024045"/>
    </source>
</evidence>
<keyword evidence="10" id="KW-1185">Reference proteome</keyword>
<dbReference type="Pfam" id="PF00403">
    <property type="entry name" value="HMA"/>
    <property type="match status" value="1"/>
</dbReference>
<keyword evidence="5" id="KW-0636">Prenylation</keyword>
<name>A0A8X8X7J2_SALSN</name>
<comment type="subcellular location">
    <subcellularLocation>
        <location evidence="1">Membrane</location>
        <topology evidence="1">Peripheral membrane protein</topology>
    </subcellularLocation>
</comment>